<reference evidence="2 3" key="1">
    <citation type="submission" date="2019-01" db="EMBL/GenBank/DDBJ databases">
        <title>Lactibacter flavus gen. nov., sp. nov., a novel bacterium of the family Propionibacteriaceae isolated from raw milk and dairy products.</title>
        <authorList>
            <person name="Huptas C."/>
            <person name="Wenning M."/>
            <person name="Breitenwieser F."/>
            <person name="Doll E."/>
            <person name="Von Neubeck M."/>
            <person name="Busse H.-J."/>
            <person name="Scherer S."/>
        </authorList>
    </citation>
    <scope>NUCLEOTIDE SEQUENCE [LARGE SCALE GENOMIC DNA]</scope>
    <source>
        <strain evidence="2 3">KCTC 33808</strain>
    </source>
</reference>
<dbReference type="PANTHER" id="PTHR33164">
    <property type="entry name" value="TRANSCRIPTIONAL REGULATOR, MARR FAMILY"/>
    <property type="match status" value="1"/>
</dbReference>
<name>A0A4Q9KI27_9ACTN</name>
<dbReference type="Gene3D" id="1.10.10.10">
    <property type="entry name" value="Winged helix-like DNA-binding domain superfamily/Winged helix DNA-binding domain"/>
    <property type="match status" value="1"/>
</dbReference>
<dbReference type="AlphaFoldDB" id="A0A4Q9KI27"/>
<evidence type="ECO:0000313" key="3">
    <source>
        <dbReference type="Proteomes" id="UP000292373"/>
    </source>
</evidence>
<comment type="caution">
    <text evidence="2">The sequence shown here is derived from an EMBL/GenBank/DDBJ whole genome shotgun (WGS) entry which is preliminary data.</text>
</comment>
<dbReference type="InterPro" id="IPR000835">
    <property type="entry name" value="HTH_MarR-typ"/>
</dbReference>
<dbReference type="EMBL" id="SDMQ01000001">
    <property type="protein sequence ID" value="TBT88742.1"/>
    <property type="molecule type" value="Genomic_DNA"/>
</dbReference>
<dbReference type="SUPFAM" id="SSF46785">
    <property type="entry name" value="Winged helix' DNA-binding domain"/>
    <property type="match status" value="1"/>
</dbReference>
<protein>
    <submittedName>
        <fullName evidence="2">MarR family transcriptional regulator</fullName>
    </submittedName>
</protein>
<dbReference type="InterPro" id="IPR036388">
    <property type="entry name" value="WH-like_DNA-bd_sf"/>
</dbReference>
<accession>A0A4Q9KI27</accession>
<dbReference type="PROSITE" id="PS50995">
    <property type="entry name" value="HTH_MARR_2"/>
    <property type="match status" value="1"/>
</dbReference>
<dbReference type="RefSeq" id="WP_131166870.1">
    <property type="nucleotide sequence ID" value="NZ_SDMQ01000001.1"/>
</dbReference>
<dbReference type="OrthoDB" id="8966183at2"/>
<proteinExistence type="predicted"/>
<dbReference type="Proteomes" id="UP000292373">
    <property type="component" value="Unassembled WGS sequence"/>
</dbReference>
<sequence length="174" mass="18940">MTEAPARAQLIAALVSQVQVLALASDRIGTAFASQHDLHTTDFRALTAIHRAERAGQPLTARQLADQLQVSPAAVTYLVDRLTASGHVHRDTDPTDRRRVLLRFGDHGREVAGAFFGPLGQAHAEAMASYSEDDLATCLRFLHDVNASLDHFHRGLIHEAPPSPTSTTGEYFSH</sequence>
<dbReference type="Pfam" id="PF12802">
    <property type="entry name" value="MarR_2"/>
    <property type="match status" value="1"/>
</dbReference>
<keyword evidence="3" id="KW-1185">Reference proteome</keyword>
<organism evidence="2 3">
    <name type="scientific">Propioniciclava sinopodophylli</name>
    <dbReference type="NCBI Taxonomy" id="1837344"/>
    <lineage>
        <taxon>Bacteria</taxon>
        <taxon>Bacillati</taxon>
        <taxon>Actinomycetota</taxon>
        <taxon>Actinomycetes</taxon>
        <taxon>Propionibacteriales</taxon>
        <taxon>Propionibacteriaceae</taxon>
        <taxon>Propioniciclava</taxon>
    </lineage>
</organism>
<dbReference type="InterPro" id="IPR039422">
    <property type="entry name" value="MarR/SlyA-like"/>
</dbReference>
<gene>
    <name evidence="2" type="ORF">ET989_02070</name>
</gene>
<feature type="domain" description="HTH marR-type" evidence="1">
    <location>
        <begin position="7"/>
        <end position="147"/>
    </location>
</feature>
<dbReference type="GO" id="GO:0003700">
    <property type="term" value="F:DNA-binding transcription factor activity"/>
    <property type="evidence" value="ECO:0007669"/>
    <property type="project" value="InterPro"/>
</dbReference>
<dbReference type="SMART" id="SM00347">
    <property type="entry name" value="HTH_MARR"/>
    <property type="match status" value="1"/>
</dbReference>
<dbReference type="PANTHER" id="PTHR33164:SF106">
    <property type="entry name" value="TRANSCRIPTIONAL REGULATORY PROTEIN"/>
    <property type="match status" value="1"/>
</dbReference>
<dbReference type="InterPro" id="IPR036390">
    <property type="entry name" value="WH_DNA-bd_sf"/>
</dbReference>
<dbReference type="GO" id="GO:0006950">
    <property type="term" value="P:response to stress"/>
    <property type="evidence" value="ECO:0007669"/>
    <property type="project" value="TreeGrafter"/>
</dbReference>
<evidence type="ECO:0000313" key="2">
    <source>
        <dbReference type="EMBL" id="TBT88742.1"/>
    </source>
</evidence>
<evidence type="ECO:0000259" key="1">
    <source>
        <dbReference type="PROSITE" id="PS50995"/>
    </source>
</evidence>